<dbReference type="RefSeq" id="WP_379855094.1">
    <property type="nucleotide sequence ID" value="NZ_JBHZPZ010000011.1"/>
</dbReference>
<protein>
    <submittedName>
        <fullName evidence="5">Restriction endonuclease subunit S</fullName>
        <ecNumber evidence="5">3.1.21.-</ecNumber>
    </submittedName>
</protein>
<proteinExistence type="inferred from homology"/>
<dbReference type="GO" id="GO:0004519">
    <property type="term" value="F:endonuclease activity"/>
    <property type="evidence" value="ECO:0007669"/>
    <property type="project" value="UniProtKB-KW"/>
</dbReference>
<keyword evidence="5" id="KW-0255">Endonuclease</keyword>
<comment type="similarity">
    <text evidence="1">Belongs to the type-I restriction system S methylase family.</text>
</comment>
<dbReference type="GO" id="GO:0016787">
    <property type="term" value="F:hydrolase activity"/>
    <property type="evidence" value="ECO:0007669"/>
    <property type="project" value="UniProtKB-KW"/>
</dbReference>
<keyword evidence="3" id="KW-0238">DNA-binding</keyword>
<dbReference type="PANTHER" id="PTHR30408:SF12">
    <property type="entry name" value="TYPE I RESTRICTION ENZYME MJAVIII SPECIFICITY SUBUNIT"/>
    <property type="match status" value="1"/>
</dbReference>
<dbReference type="Gene3D" id="1.10.287.1120">
    <property type="entry name" value="Bipartite methylase S protein"/>
    <property type="match status" value="1"/>
</dbReference>
<dbReference type="InterPro" id="IPR052021">
    <property type="entry name" value="Type-I_RS_S_subunit"/>
</dbReference>
<comment type="caution">
    <text evidence="5">The sequence shown here is derived from an EMBL/GenBank/DDBJ whole genome shotgun (WGS) entry which is preliminary data.</text>
</comment>
<evidence type="ECO:0000256" key="2">
    <source>
        <dbReference type="ARBA" id="ARBA00022747"/>
    </source>
</evidence>
<dbReference type="SUPFAM" id="SSF116734">
    <property type="entry name" value="DNA methylase specificity domain"/>
    <property type="match status" value="2"/>
</dbReference>
<keyword evidence="5" id="KW-0378">Hydrolase</keyword>
<name>A0ABW6HWR8_9FLAO</name>
<evidence type="ECO:0000259" key="4">
    <source>
        <dbReference type="Pfam" id="PF01420"/>
    </source>
</evidence>
<reference evidence="5 6" key="1">
    <citation type="submission" date="2024-06" db="EMBL/GenBank/DDBJ databases">
        <title>Flavobacterium spp. isolated from glacier.</title>
        <authorList>
            <person name="Han D."/>
        </authorList>
    </citation>
    <scope>NUCLEOTIDE SEQUENCE [LARGE SCALE GENOMIC DNA]</scope>
    <source>
        <strain evidence="5 6">LS2P90</strain>
    </source>
</reference>
<keyword evidence="2" id="KW-0680">Restriction system</keyword>
<dbReference type="InterPro" id="IPR000055">
    <property type="entry name" value="Restrct_endonuc_typeI_TRD"/>
</dbReference>
<dbReference type="PANTHER" id="PTHR30408">
    <property type="entry name" value="TYPE-1 RESTRICTION ENZYME ECOKI SPECIFICITY PROTEIN"/>
    <property type="match status" value="1"/>
</dbReference>
<evidence type="ECO:0000256" key="3">
    <source>
        <dbReference type="ARBA" id="ARBA00023125"/>
    </source>
</evidence>
<evidence type="ECO:0000313" key="5">
    <source>
        <dbReference type="EMBL" id="MFE3868438.1"/>
    </source>
</evidence>
<accession>A0ABW6HWR8</accession>
<feature type="domain" description="Type I restriction modification DNA specificity" evidence="4">
    <location>
        <begin position="17"/>
        <end position="160"/>
    </location>
</feature>
<dbReference type="EMBL" id="JBHZPZ010000011">
    <property type="protein sequence ID" value="MFE3868438.1"/>
    <property type="molecule type" value="Genomic_DNA"/>
</dbReference>
<evidence type="ECO:0000256" key="1">
    <source>
        <dbReference type="ARBA" id="ARBA00010923"/>
    </source>
</evidence>
<keyword evidence="6" id="KW-1185">Reference proteome</keyword>
<feature type="domain" description="Type I restriction modification DNA specificity" evidence="4">
    <location>
        <begin position="204"/>
        <end position="388"/>
    </location>
</feature>
<dbReference type="Proteomes" id="UP001600109">
    <property type="component" value="Unassembled WGS sequence"/>
</dbReference>
<evidence type="ECO:0000313" key="6">
    <source>
        <dbReference type="Proteomes" id="UP001600109"/>
    </source>
</evidence>
<dbReference type="InterPro" id="IPR044946">
    <property type="entry name" value="Restrct_endonuc_typeI_TRD_sf"/>
</dbReference>
<dbReference type="EC" id="3.1.21.-" evidence="5"/>
<dbReference type="Pfam" id="PF01420">
    <property type="entry name" value="Methylase_S"/>
    <property type="match status" value="2"/>
</dbReference>
<sequence length="414" mass="47495">MEENNNVPDGWISEDYGDLILEKRKSNLKVSDATNYGLYPFFTSGEAILLHDEKQIDGENIFLATGGVANVKYHLGDVAYSTDTYAITTKEIINTKFLFYYSQNIINYISLNYFQGSGLKHLQKKDFKKHKLEFPKSTTEQNKIAEILSKVDNAILQTEMNIVKYNRIKTGLMQDLLTKGIDEKGNIRSEQTHEFKDSPIGRIPKDWDVLKLWEIGSKKSPYLKTGPFGSSLKTEHWVDEGIPVITIGSLGDDDFIQENLLFISEKKANELFAYKLIQDDILFSRVAEIGRSLVIKQKQSGWIMSSNFMRLRLDQNTYLSDFIYLIIKYSNAFQKQITENVNESGRSVTNSGILNSFIFPKVEINEQRKILEKINLINDFLNNLKIELNKLKSTKKGLMQDLLSGKKRVTHLIN</sequence>
<keyword evidence="5" id="KW-0540">Nuclease</keyword>
<gene>
    <name evidence="5" type="ORF">ACFX5E_10185</name>
</gene>
<organism evidence="5 6">
    <name type="scientific">Flavobacterium xylosi</name>
    <dbReference type="NCBI Taxonomy" id="3230415"/>
    <lineage>
        <taxon>Bacteria</taxon>
        <taxon>Pseudomonadati</taxon>
        <taxon>Bacteroidota</taxon>
        <taxon>Flavobacteriia</taxon>
        <taxon>Flavobacteriales</taxon>
        <taxon>Flavobacteriaceae</taxon>
        <taxon>Flavobacterium</taxon>
    </lineage>
</organism>
<dbReference type="Gene3D" id="3.90.220.20">
    <property type="entry name" value="DNA methylase specificity domains"/>
    <property type="match status" value="2"/>
</dbReference>